<name>A0A7R9F908_9NEOP</name>
<dbReference type="AlphaFoldDB" id="A0A7R9F908"/>
<protein>
    <submittedName>
        <fullName evidence="1">Uncharacterized protein</fullName>
    </submittedName>
</protein>
<accession>A0A7R9F908</accession>
<evidence type="ECO:0000313" key="1">
    <source>
        <dbReference type="EMBL" id="CAD7449158.1"/>
    </source>
</evidence>
<reference evidence="1" key="1">
    <citation type="submission" date="2020-11" db="EMBL/GenBank/DDBJ databases">
        <authorList>
            <person name="Tran Van P."/>
        </authorList>
    </citation>
    <scope>NUCLEOTIDE SEQUENCE</scope>
</reference>
<gene>
    <name evidence="1" type="ORF">TBIB3V08_LOCUS11437</name>
</gene>
<sequence length="97" mass="10697">MDRLAYNYYDPSHPAEFAGVTLLIKESKKDPAKVQEWLLSADTKEGSPRQWKSPLDTNTPNTKDNTYHGIVLPIVGAGGVIIREAFECTASIMMSGL</sequence>
<organism evidence="1">
    <name type="scientific">Timema bartmani</name>
    <dbReference type="NCBI Taxonomy" id="61472"/>
    <lineage>
        <taxon>Eukaryota</taxon>
        <taxon>Metazoa</taxon>
        <taxon>Ecdysozoa</taxon>
        <taxon>Arthropoda</taxon>
        <taxon>Hexapoda</taxon>
        <taxon>Insecta</taxon>
        <taxon>Pterygota</taxon>
        <taxon>Neoptera</taxon>
        <taxon>Polyneoptera</taxon>
        <taxon>Phasmatodea</taxon>
        <taxon>Timematodea</taxon>
        <taxon>Timematoidea</taxon>
        <taxon>Timematidae</taxon>
        <taxon>Timema</taxon>
    </lineage>
</organism>
<dbReference type="EMBL" id="OD571224">
    <property type="protein sequence ID" value="CAD7449158.1"/>
    <property type="molecule type" value="Genomic_DNA"/>
</dbReference>
<proteinExistence type="predicted"/>